<evidence type="ECO:0000313" key="1">
    <source>
        <dbReference type="EMBL" id="KAJ8470218.1"/>
    </source>
</evidence>
<gene>
    <name evidence="1" type="ORF">OPV22_024561</name>
</gene>
<dbReference type="Proteomes" id="UP001222027">
    <property type="component" value="Unassembled WGS sequence"/>
</dbReference>
<protein>
    <submittedName>
        <fullName evidence="1">Uncharacterized protein</fullName>
    </submittedName>
</protein>
<proteinExistence type="predicted"/>
<name>A0AAV8QA41_ENSVE</name>
<keyword evidence="2" id="KW-1185">Reference proteome</keyword>
<evidence type="ECO:0000313" key="2">
    <source>
        <dbReference type="Proteomes" id="UP001222027"/>
    </source>
</evidence>
<dbReference type="AlphaFoldDB" id="A0AAV8QA41"/>
<dbReference type="PANTHER" id="PTHR33181">
    <property type="entry name" value="OS01G0778500 PROTEIN"/>
    <property type="match status" value="1"/>
</dbReference>
<dbReference type="EMBL" id="JAQQAF010000007">
    <property type="protein sequence ID" value="KAJ8470218.1"/>
    <property type="molecule type" value="Genomic_DNA"/>
</dbReference>
<comment type="caution">
    <text evidence="1">The sequence shown here is derived from an EMBL/GenBank/DDBJ whole genome shotgun (WGS) entry which is preliminary data.</text>
</comment>
<dbReference type="PANTHER" id="PTHR33181:SF7">
    <property type="entry name" value="OS07G0572400 PROTEIN"/>
    <property type="match status" value="1"/>
</dbReference>
<reference evidence="1 2" key="1">
    <citation type="submission" date="2022-12" db="EMBL/GenBank/DDBJ databases">
        <title>Chromosome-scale assembly of the Ensete ventricosum genome.</title>
        <authorList>
            <person name="Dussert Y."/>
            <person name="Stocks J."/>
            <person name="Wendawek A."/>
            <person name="Woldeyes F."/>
            <person name="Nichols R.A."/>
            <person name="Borrell J.S."/>
        </authorList>
    </citation>
    <scope>NUCLEOTIDE SEQUENCE [LARGE SCALE GENOMIC DNA]</scope>
    <source>
        <strain evidence="2">cv. Maze</strain>
        <tissue evidence="1">Seeds</tissue>
    </source>
</reference>
<accession>A0AAV8QA41</accession>
<organism evidence="1 2">
    <name type="scientific">Ensete ventricosum</name>
    <name type="common">Abyssinian banana</name>
    <name type="synonym">Musa ensete</name>
    <dbReference type="NCBI Taxonomy" id="4639"/>
    <lineage>
        <taxon>Eukaryota</taxon>
        <taxon>Viridiplantae</taxon>
        <taxon>Streptophyta</taxon>
        <taxon>Embryophyta</taxon>
        <taxon>Tracheophyta</taxon>
        <taxon>Spermatophyta</taxon>
        <taxon>Magnoliopsida</taxon>
        <taxon>Liliopsida</taxon>
        <taxon>Zingiberales</taxon>
        <taxon>Musaceae</taxon>
        <taxon>Ensete</taxon>
    </lineage>
</organism>
<sequence>MGWLRSLFSPLKKLWIRLHSARRKRRGIYILYEDVKSCPYEDVQILWSIVAESRPPAAAASFGLGGAGGAERGEGGM</sequence>